<dbReference type="EMBL" id="JAHYIQ010000002">
    <property type="protein sequence ID" value="KAK1134977.1"/>
    <property type="molecule type" value="Genomic_DNA"/>
</dbReference>
<organism evidence="1 2">
    <name type="scientific">Melipona bicolor</name>
    <dbReference type="NCBI Taxonomy" id="60889"/>
    <lineage>
        <taxon>Eukaryota</taxon>
        <taxon>Metazoa</taxon>
        <taxon>Ecdysozoa</taxon>
        <taxon>Arthropoda</taxon>
        <taxon>Hexapoda</taxon>
        <taxon>Insecta</taxon>
        <taxon>Pterygota</taxon>
        <taxon>Neoptera</taxon>
        <taxon>Endopterygota</taxon>
        <taxon>Hymenoptera</taxon>
        <taxon>Apocrita</taxon>
        <taxon>Aculeata</taxon>
        <taxon>Apoidea</taxon>
        <taxon>Anthophila</taxon>
        <taxon>Apidae</taxon>
        <taxon>Melipona</taxon>
    </lineage>
</organism>
<evidence type="ECO:0000313" key="2">
    <source>
        <dbReference type="Proteomes" id="UP001177670"/>
    </source>
</evidence>
<comment type="caution">
    <text evidence="1">The sequence shown here is derived from an EMBL/GenBank/DDBJ whole genome shotgun (WGS) entry which is preliminary data.</text>
</comment>
<dbReference type="Proteomes" id="UP001177670">
    <property type="component" value="Unassembled WGS sequence"/>
</dbReference>
<sequence length="101" mass="11186">MICNEDGAKKSTGSFIHWKHEQFDFASVARNATPTPRSPLTDASLIKILVLYCSTLINVRNNYASSPDTSFFTPHTSLLPHAVTYPISVSKKWSLTTGEAR</sequence>
<accession>A0AA40GBY9</accession>
<protein>
    <submittedName>
        <fullName evidence="1">Uncharacterized protein</fullName>
    </submittedName>
</protein>
<name>A0AA40GBY9_9HYME</name>
<proteinExistence type="predicted"/>
<dbReference type="AlphaFoldDB" id="A0AA40GBY9"/>
<gene>
    <name evidence="1" type="ORF">K0M31_007742</name>
</gene>
<keyword evidence="2" id="KW-1185">Reference proteome</keyword>
<reference evidence="1" key="1">
    <citation type="submission" date="2021-10" db="EMBL/GenBank/DDBJ databases">
        <title>Melipona bicolor Genome sequencing and assembly.</title>
        <authorList>
            <person name="Araujo N.S."/>
            <person name="Arias M.C."/>
        </authorList>
    </citation>
    <scope>NUCLEOTIDE SEQUENCE</scope>
    <source>
        <strain evidence="1">USP_2M_L1-L4_2017</strain>
        <tissue evidence="1">Whole body</tissue>
    </source>
</reference>
<evidence type="ECO:0000313" key="1">
    <source>
        <dbReference type="EMBL" id="KAK1134977.1"/>
    </source>
</evidence>